<keyword evidence="2" id="KW-1185">Reference proteome</keyword>
<reference evidence="2" key="1">
    <citation type="submission" date="2017-08" db="EMBL/GenBank/DDBJ databases">
        <authorList>
            <person name="Varghese N."/>
            <person name="Submissions S."/>
        </authorList>
    </citation>
    <scope>NUCLEOTIDE SEQUENCE [LARGE SCALE GENOMIC DNA]</scope>
    <source>
        <strain evidence="2">JC23</strain>
    </source>
</reference>
<accession>A0A285UPL1</accession>
<dbReference type="AlphaFoldDB" id="A0A285UPL1"/>
<evidence type="ECO:0000313" key="1">
    <source>
        <dbReference type="EMBL" id="SOC43752.1"/>
    </source>
</evidence>
<gene>
    <name evidence="1" type="ORF">SAMN05877842_11735</name>
</gene>
<dbReference type="Proteomes" id="UP000219252">
    <property type="component" value="Unassembled WGS sequence"/>
</dbReference>
<protein>
    <recommendedName>
        <fullName evidence="3">Lipoprotein</fullName>
    </recommendedName>
</protein>
<sequence length="151" mass="17356">MESIKRTFPLILIFLLIGCSKELSLEDEILKILESSEGKDYERVIDYDIKDDYIVVIYKSKKNEQLNIGFIKLNDGKLNWEIGIGGPELSGGDSFISDPLYVNVMIPKESGVKHVKVFGEYARQVMYSNEINYWISYTNKSPNSLDVEYIK</sequence>
<evidence type="ECO:0008006" key="3">
    <source>
        <dbReference type="Google" id="ProtNLM"/>
    </source>
</evidence>
<proteinExistence type="predicted"/>
<dbReference type="EMBL" id="OBQC01000017">
    <property type="protein sequence ID" value="SOC43752.1"/>
    <property type="molecule type" value="Genomic_DNA"/>
</dbReference>
<dbReference type="PROSITE" id="PS51257">
    <property type="entry name" value="PROKAR_LIPOPROTEIN"/>
    <property type="match status" value="1"/>
</dbReference>
<dbReference type="OrthoDB" id="2974236at2"/>
<evidence type="ECO:0000313" key="2">
    <source>
        <dbReference type="Proteomes" id="UP000219252"/>
    </source>
</evidence>
<dbReference type="RefSeq" id="WP_097150877.1">
    <property type="nucleotide sequence ID" value="NZ_OBQC01000017.1"/>
</dbReference>
<name>A0A285UPL1_9BACL</name>
<organism evidence="1 2">
    <name type="scientific">Ureibacillus acetophenoni</name>
    <dbReference type="NCBI Taxonomy" id="614649"/>
    <lineage>
        <taxon>Bacteria</taxon>
        <taxon>Bacillati</taxon>
        <taxon>Bacillota</taxon>
        <taxon>Bacilli</taxon>
        <taxon>Bacillales</taxon>
        <taxon>Caryophanaceae</taxon>
        <taxon>Ureibacillus</taxon>
    </lineage>
</organism>